<gene>
    <name evidence="1" type="ORF">SPELUC_LOCUS1543</name>
</gene>
<dbReference type="EMBL" id="CAJVPW010000846">
    <property type="protein sequence ID" value="CAG8467561.1"/>
    <property type="molecule type" value="Genomic_DNA"/>
</dbReference>
<comment type="caution">
    <text evidence="1">The sequence shown here is derived from an EMBL/GenBank/DDBJ whole genome shotgun (WGS) entry which is preliminary data.</text>
</comment>
<evidence type="ECO:0000313" key="2">
    <source>
        <dbReference type="Proteomes" id="UP000789366"/>
    </source>
</evidence>
<protein>
    <submittedName>
        <fullName evidence="1">6868_t:CDS:1</fullName>
    </submittedName>
</protein>
<keyword evidence="2" id="KW-1185">Reference proteome</keyword>
<proteinExistence type="predicted"/>
<evidence type="ECO:0000313" key="1">
    <source>
        <dbReference type="EMBL" id="CAG8467561.1"/>
    </source>
</evidence>
<accession>A0ACA9KE24</accession>
<organism evidence="1 2">
    <name type="scientific">Cetraspora pellucida</name>
    <dbReference type="NCBI Taxonomy" id="1433469"/>
    <lineage>
        <taxon>Eukaryota</taxon>
        <taxon>Fungi</taxon>
        <taxon>Fungi incertae sedis</taxon>
        <taxon>Mucoromycota</taxon>
        <taxon>Glomeromycotina</taxon>
        <taxon>Glomeromycetes</taxon>
        <taxon>Diversisporales</taxon>
        <taxon>Gigasporaceae</taxon>
        <taxon>Cetraspora</taxon>
    </lineage>
</organism>
<sequence>MLCYADTIIKAKVVRRSEKENAKVNSVWTIGTYPVGREDNEIEVTLFVLTNPDDRDPESQAIFKRDEYYSIGGKIVPGIYNRKTRPKVLNTLSYYINLKTTSLPESNKCPLKTSLVGVLQEMSIEIEDTENSIIQMLISDYVGQSLDYTVKVVFPHMNPRFKHLKSTIRPQESIIFIIGQIEIIDNEFCIYANDINYIDTNFLTKKKEATSTELSSTNSTRSKLIHIHTTSLKCKRSQETFESEKNTDPVNIIDDNDNNEDQETKNQQETNDQETDDQQETDEQNTDDQQDTENSTQTNKEVNNNNNSKKKTSKHNNRNTCSIKKANRSSDYEYY</sequence>
<reference evidence="1" key="1">
    <citation type="submission" date="2021-06" db="EMBL/GenBank/DDBJ databases">
        <authorList>
            <person name="Kallberg Y."/>
            <person name="Tangrot J."/>
            <person name="Rosling A."/>
        </authorList>
    </citation>
    <scope>NUCLEOTIDE SEQUENCE</scope>
    <source>
        <strain evidence="1">28 12/20/2015</strain>
    </source>
</reference>
<dbReference type="Proteomes" id="UP000789366">
    <property type="component" value="Unassembled WGS sequence"/>
</dbReference>
<name>A0ACA9KE24_9GLOM</name>